<dbReference type="InterPro" id="IPR051532">
    <property type="entry name" value="Ester_Hydrolysis_Enzymes"/>
</dbReference>
<comment type="caution">
    <text evidence="2">The sequence shown here is derived from an EMBL/GenBank/DDBJ whole genome shotgun (WGS) entry which is preliminary data.</text>
</comment>
<evidence type="ECO:0000313" key="3">
    <source>
        <dbReference type="Proteomes" id="UP000176689"/>
    </source>
</evidence>
<dbReference type="PANTHER" id="PTHR30383:SF5">
    <property type="entry name" value="SGNH HYDROLASE-TYPE ESTERASE DOMAIN-CONTAINING PROTEIN"/>
    <property type="match status" value="1"/>
</dbReference>
<dbReference type="InterPro" id="IPR013830">
    <property type="entry name" value="SGNH_hydro"/>
</dbReference>
<dbReference type="EMBL" id="MFLP01000031">
    <property type="protein sequence ID" value="OGG69456.1"/>
    <property type="molecule type" value="Genomic_DNA"/>
</dbReference>
<dbReference type="GO" id="GO:0004622">
    <property type="term" value="F:phosphatidylcholine lysophospholipase activity"/>
    <property type="evidence" value="ECO:0007669"/>
    <property type="project" value="TreeGrafter"/>
</dbReference>
<dbReference type="Pfam" id="PF13472">
    <property type="entry name" value="Lipase_GDSL_2"/>
    <property type="match status" value="1"/>
</dbReference>
<proteinExistence type="predicted"/>
<dbReference type="AlphaFoldDB" id="A0A1F6E735"/>
<accession>A0A1F6E735</accession>
<organism evidence="2 3">
    <name type="scientific">Candidatus Kaiserbacteria bacterium RIFCSPHIGHO2_12_FULL_53_13</name>
    <dbReference type="NCBI Taxonomy" id="1798502"/>
    <lineage>
        <taxon>Bacteria</taxon>
        <taxon>Candidatus Kaiseribacteriota</taxon>
    </lineage>
</organism>
<feature type="domain" description="SGNH hydrolase-type esterase" evidence="1">
    <location>
        <begin position="28"/>
        <end position="178"/>
    </location>
</feature>
<dbReference type="PANTHER" id="PTHR30383">
    <property type="entry name" value="THIOESTERASE 1/PROTEASE 1/LYSOPHOSPHOLIPASE L1"/>
    <property type="match status" value="1"/>
</dbReference>
<protein>
    <recommendedName>
        <fullName evidence="1">SGNH hydrolase-type esterase domain-containing protein</fullName>
    </recommendedName>
</protein>
<name>A0A1F6E735_9BACT</name>
<sequence>MCVLGAYWYFSRAEAVRNYPSNGTDIIAFGDSLVEGVGASQGGDFVSLLSRKIGQPIINLGRSGDTTQDGLARLNALDAYRPKVVLLLLGGNDYLRRIPEAQTFENLGRMIGDMQRRGAIVILLGVRGGILSDHFDSRFERMSEEYKTAYVSDVLDGLLGRDAYMSDEIHPNDVGYRLIAERIYPVLLPLLK</sequence>
<evidence type="ECO:0000313" key="2">
    <source>
        <dbReference type="EMBL" id="OGG69456.1"/>
    </source>
</evidence>
<reference evidence="2 3" key="1">
    <citation type="journal article" date="2016" name="Nat. Commun.">
        <title>Thousands of microbial genomes shed light on interconnected biogeochemical processes in an aquifer system.</title>
        <authorList>
            <person name="Anantharaman K."/>
            <person name="Brown C.T."/>
            <person name="Hug L.A."/>
            <person name="Sharon I."/>
            <person name="Castelle C.J."/>
            <person name="Probst A.J."/>
            <person name="Thomas B.C."/>
            <person name="Singh A."/>
            <person name="Wilkins M.J."/>
            <person name="Karaoz U."/>
            <person name="Brodie E.L."/>
            <person name="Williams K.H."/>
            <person name="Hubbard S.S."/>
            <person name="Banfield J.F."/>
        </authorList>
    </citation>
    <scope>NUCLEOTIDE SEQUENCE [LARGE SCALE GENOMIC DNA]</scope>
</reference>
<evidence type="ECO:0000259" key="1">
    <source>
        <dbReference type="Pfam" id="PF13472"/>
    </source>
</evidence>
<gene>
    <name evidence="2" type="ORF">A3F27_00965</name>
</gene>
<dbReference type="SUPFAM" id="SSF52266">
    <property type="entry name" value="SGNH hydrolase"/>
    <property type="match status" value="1"/>
</dbReference>
<dbReference type="Gene3D" id="3.40.50.1110">
    <property type="entry name" value="SGNH hydrolase"/>
    <property type="match status" value="1"/>
</dbReference>
<dbReference type="Proteomes" id="UP000176689">
    <property type="component" value="Unassembled WGS sequence"/>
</dbReference>
<dbReference type="InterPro" id="IPR036514">
    <property type="entry name" value="SGNH_hydro_sf"/>
</dbReference>